<keyword evidence="2" id="KW-1185">Reference proteome</keyword>
<comment type="caution">
    <text evidence="1">The sequence shown here is derived from an EMBL/GenBank/DDBJ whole genome shotgun (WGS) entry which is preliminary data.</text>
</comment>
<gene>
    <name evidence="1" type="ORF">THAOC_23999</name>
</gene>
<feature type="non-terminal residue" evidence="1">
    <location>
        <position position="24"/>
    </location>
</feature>
<evidence type="ECO:0000313" key="2">
    <source>
        <dbReference type="Proteomes" id="UP000266841"/>
    </source>
</evidence>
<evidence type="ECO:0000313" key="1">
    <source>
        <dbReference type="EMBL" id="EJK56167.1"/>
    </source>
</evidence>
<organism evidence="1 2">
    <name type="scientific">Thalassiosira oceanica</name>
    <name type="common">Marine diatom</name>
    <dbReference type="NCBI Taxonomy" id="159749"/>
    <lineage>
        <taxon>Eukaryota</taxon>
        <taxon>Sar</taxon>
        <taxon>Stramenopiles</taxon>
        <taxon>Ochrophyta</taxon>
        <taxon>Bacillariophyta</taxon>
        <taxon>Coscinodiscophyceae</taxon>
        <taxon>Thalassiosirophycidae</taxon>
        <taxon>Thalassiosirales</taxon>
        <taxon>Thalassiosiraceae</taxon>
        <taxon>Thalassiosira</taxon>
    </lineage>
</organism>
<sequence>MEDEAAVGVGGVCPLPMGMGKGGQ</sequence>
<protein>
    <submittedName>
        <fullName evidence="1">Uncharacterized protein</fullName>
    </submittedName>
</protein>
<dbReference type="Proteomes" id="UP000266841">
    <property type="component" value="Unassembled WGS sequence"/>
</dbReference>
<reference evidence="1 2" key="1">
    <citation type="journal article" date="2012" name="Genome Biol.">
        <title>Genome and low-iron response of an oceanic diatom adapted to chronic iron limitation.</title>
        <authorList>
            <person name="Lommer M."/>
            <person name="Specht M."/>
            <person name="Roy A.S."/>
            <person name="Kraemer L."/>
            <person name="Andreson R."/>
            <person name="Gutowska M.A."/>
            <person name="Wolf J."/>
            <person name="Bergner S.V."/>
            <person name="Schilhabel M.B."/>
            <person name="Klostermeier U.C."/>
            <person name="Beiko R.G."/>
            <person name="Rosenstiel P."/>
            <person name="Hippler M."/>
            <person name="Laroche J."/>
        </authorList>
    </citation>
    <scope>NUCLEOTIDE SEQUENCE [LARGE SCALE GENOMIC DNA]</scope>
    <source>
        <strain evidence="1 2">CCMP1005</strain>
    </source>
</reference>
<dbReference type="AlphaFoldDB" id="K0SBU8"/>
<dbReference type="EMBL" id="AGNL01032245">
    <property type="protein sequence ID" value="EJK56167.1"/>
    <property type="molecule type" value="Genomic_DNA"/>
</dbReference>
<accession>K0SBU8</accession>
<name>K0SBU8_THAOC</name>
<proteinExistence type="predicted"/>